<dbReference type="InterPro" id="IPR042099">
    <property type="entry name" value="ANL_N_sf"/>
</dbReference>
<name>A0A915DB78_9BILA</name>
<dbReference type="GO" id="GO:0005524">
    <property type="term" value="F:ATP binding"/>
    <property type="evidence" value="ECO:0007669"/>
    <property type="project" value="UniProtKB-KW"/>
</dbReference>
<keyword evidence="2" id="KW-0443">Lipid metabolism</keyword>
<dbReference type="PANTHER" id="PTHR43272">
    <property type="entry name" value="LONG-CHAIN-FATTY-ACID--COA LIGASE"/>
    <property type="match status" value="1"/>
</dbReference>
<dbReference type="PANTHER" id="PTHR43272:SF107">
    <property type="entry name" value="LONG-CHAIN-FATTY-ACID--COA LIGASE 5"/>
    <property type="match status" value="1"/>
</dbReference>
<dbReference type="GO" id="GO:0005783">
    <property type="term" value="C:endoplasmic reticulum"/>
    <property type="evidence" value="ECO:0007669"/>
    <property type="project" value="TreeGrafter"/>
</dbReference>
<keyword evidence="1" id="KW-0436">Ligase</keyword>
<evidence type="ECO:0000256" key="3">
    <source>
        <dbReference type="ARBA" id="ARBA00026121"/>
    </source>
</evidence>
<dbReference type="Pfam" id="PF00501">
    <property type="entry name" value="AMP-binding"/>
    <property type="match status" value="1"/>
</dbReference>
<dbReference type="GO" id="GO:0016020">
    <property type="term" value="C:membrane"/>
    <property type="evidence" value="ECO:0007669"/>
    <property type="project" value="TreeGrafter"/>
</dbReference>
<protein>
    <recommendedName>
        <fullName evidence="3">long-chain-fatty-acid--CoA ligase</fullName>
        <ecNumber evidence="3">6.2.1.3</ecNumber>
    </recommendedName>
</protein>
<keyword evidence="5" id="KW-1185">Reference proteome</keyword>
<evidence type="ECO:0000256" key="1">
    <source>
        <dbReference type="ARBA" id="ARBA00022598"/>
    </source>
</evidence>
<accession>A0A915DB78</accession>
<evidence type="ECO:0000259" key="4">
    <source>
        <dbReference type="Pfam" id="PF00501"/>
    </source>
</evidence>
<dbReference type="WBParaSite" id="jg17801">
    <property type="protein sequence ID" value="jg17801"/>
    <property type="gene ID" value="jg17801"/>
</dbReference>
<evidence type="ECO:0000313" key="6">
    <source>
        <dbReference type="WBParaSite" id="jg17801"/>
    </source>
</evidence>
<dbReference type="Gene3D" id="3.40.50.12780">
    <property type="entry name" value="N-terminal domain of ligase-like"/>
    <property type="match status" value="1"/>
</dbReference>
<dbReference type="GO" id="GO:0004467">
    <property type="term" value="F:long-chain fatty acid-CoA ligase activity"/>
    <property type="evidence" value="ECO:0007669"/>
    <property type="project" value="UniProtKB-EC"/>
</dbReference>
<dbReference type="Proteomes" id="UP000887574">
    <property type="component" value="Unplaced"/>
</dbReference>
<keyword evidence="2" id="KW-0276">Fatty acid metabolism</keyword>
<proteinExistence type="predicted"/>
<organism evidence="5 6">
    <name type="scientific">Ditylenchus dipsaci</name>
    <dbReference type="NCBI Taxonomy" id="166011"/>
    <lineage>
        <taxon>Eukaryota</taxon>
        <taxon>Metazoa</taxon>
        <taxon>Ecdysozoa</taxon>
        <taxon>Nematoda</taxon>
        <taxon>Chromadorea</taxon>
        <taxon>Rhabditida</taxon>
        <taxon>Tylenchina</taxon>
        <taxon>Tylenchomorpha</taxon>
        <taxon>Sphaerularioidea</taxon>
        <taxon>Anguinidae</taxon>
        <taxon>Anguininae</taxon>
        <taxon>Ditylenchus</taxon>
    </lineage>
</organism>
<reference evidence="6" key="1">
    <citation type="submission" date="2022-11" db="UniProtKB">
        <authorList>
            <consortium name="WormBaseParasite"/>
        </authorList>
    </citation>
    <scope>IDENTIFICATION</scope>
</reference>
<evidence type="ECO:0000256" key="2">
    <source>
        <dbReference type="ARBA" id="ARBA00022832"/>
    </source>
</evidence>
<dbReference type="EC" id="6.2.1.3" evidence="3"/>
<dbReference type="SUPFAM" id="SSF56801">
    <property type="entry name" value="Acetyl-CoA synthetase-like"/>
    <property type="match status" value="1"/>
</dbReference>
<dbReference type="AlphaFoldDB" id="A0A915DB78"/>
<sequence>MPKGVMLTHGNINHKDVMISFLPLAHMFERIVQAGLYVEGGSVGFFAGDIKYLAEDIRALRPTVMPVVPKVLSRFHDKVMTQVNKSLISKLLFHTAIKFKSSESKKWIFRNDSFIDRLVFKPIRKGLGGRIKLMATGSAPISNELLNFIRCAVGCLVVEGYGQTECVAVCSVTIEGDFIAGHVGVPSPCNAIKLMDVPELNYFAKNQATTNAGGDESHFGRGWGTLKIIDRKKHIFKLSQGEYVAPEKIENIYSAQSTWLNALCMEKASKVVWSVFVVPERELNYSDSRPCCIRIKVTDNITLEELYAGLATFEQVKDIYLCHKMFTVGTFKDQIEEMYNDIS</sequence>
<feature type="domain" description="AMP-dependent synthetase/ligase" evidence="4">
    <location>
        <begin position="1"/>
        <end position="207"/>
    </location>
</feature>
<dbReference type="InterPro" id="IPR000873">
    <property type="entry name" value="AMP-dep_synth/lig_dom"/>
</dbReference>
<evidence type="ECO:0000313" key="5">
    <source>
        <dbReference type="Proteomes" id="UP000887574"/>
    </source>
</evidence>